<dbReference type="HOGENOM" id="CLU_2990179_0_0_0"/>
<accession>F9EJK2</accession>
<evidence type="ECO:0000313" key="1">
    <source>
        <dbReference type="EMBL" id="EGQ80865.1"/>
    </source>
</evidence>
<proteinExistence type="predicted"/>
<dbReference type="PATRIC" id="fig|997347.4.peg.103"/>
<evidence type="ECO:0000313" key="2">
    <source>
        <dbReference type="Proteomes" id="UP000005392"/>
    </source>
</evidence>
<protein>
    <submittedName>
        <fullName evidence="1">Rod shape-determining protein</fullName>
    </submittedName>
</protein>
<gene>
    <name evidence="1" type="ORF">HMPREF9094_0106</name>
</gene>
<sequence length="57" mass="7169">MKRNLVIDDDIVENKTLYKKVNDIKKERENEKEKDLINKRKNNIISFFYDINYNWRY</sequence>
<dbReference type="Proteomes" id="UP000005392">
    <property type="component" value="Unassembled WGS sequence"/>
</dbReference>
<comment type="caution">
    <text evidence="1">The sequence shown here is derived from an EMBL/GenBank/DDBJ whole genome shotgun (WGS) entry which is preliminary data.</text>
</comment>
<reference evidence="1 2" key="1">
    <citation type="submission" date="2011-05" db="EMBL/GenBank/DDBJ databases">
        <authorList>
            <person name="Muzny D."/>
            <person name="Qin X."/>
            <person name="Deng J."/>
            <person name="Jiang H."/>
            <person name="Liu Y."/>
            <person name="Qu J."/>
            <person name="Song X.-Z."/>
            <person name="Zhang L."/>
            <person name="Thornton R."/>
            <person name="Coyle M."/>
            <person name="Francisco L."/>
            <person name="Jackson L."/>
            <person name="Javaid M."/>
            <person name="Korchina V."/>
            <person name="Kovar C."/>
            <person name="Mata R."/>
            <person name="Mathew T."/>
            <person name="Ngo R."/>
            <person name="Nguyen L."/>
            <person name="Nguyen N."/>
            <person name="Okwuonu G."/>
            <person name="Ongeri F."/>
            <person name="Pham C."/>
            <person name="Simmons D."/>
            <person name="Wilczek-Boney K."/>
            <person name="Hale W."/>
            <person name="Jakkamsetti A."/>
            <person name="Pham P."/>
            <person name="Ruth R."/>
            <person name="San Lucas F."/>
            <person name="Warren J."/>
            <person name="Zhang J."/>
            <person name="Zhao Z."/>
            <person name="Zhou C."/>
            <person name="Zhu D."/>
            <person name="Lee S."/>
            <person name="Bess C."/>
            <person name="Blankenburg K."/>
            <person name="Forbes L."/>
            <person name="Fu Q."/>
            <person name="Gubbala S."/>
            <person name="Hirani K."/>
            <person name="Jayaseelan J.C."/>
            <person name="Lara F."/>
            <person name="Munidasa M."/>
            <person name="Palculict T."/>
            <person name="Patil S."/>
            <person name="Pu L.-L."/>
            <person name="Saada N."/>
            <person name="Tang L."/>
            <person name="Weissenberger G."/>
            <person name="Zhu Y."/>
            <person name="Hemphill L."/>
            <person name="Shang Y."/>
            <person name="Youmans B."/>
            <person name="Ayvaz T."/>
            <person name="Ross M."/>
            <person name="Santibanez J."/>
            <person name="Aqrawi P."/>
            <person name="Gross S."/>
            <person name="Joshi V."/>
            <person name="Fowler G."/>
            <person name="Nazareth L."/>
            <person name="Reid J."/>
            <person name="Worley K."/>
            <person name="Petrosino J."/>
            <person name="Highlander S."/>
            <person name="Gibbs R."/>
        </authorList>
    </citation>
    <scope>NUCLEOTIDE SEQUENCE [LARGE SCALE GENOMIC DNA]</scope>
    <source>
        <strain evidence="1 2">ATCC 51191</strain>
    </source>
</reference>
<organism evidence="1 2">
    <name type="scientific">Fusobacterium animalis ATCC 51191</name>
    <dbReference type="NCBI Taxonomy" id="997347"/>
    <lineage>
        <taxon>Bacteria</taxon>
        <taxon>Fusobacteriati</taxon>
        <taxon>Fusobacteriota</taxon>
        <taxon>Fusobacteriia</taxon>
        <taxon>Fusobacteriales</taxon>
        <taxon>Fusobacteriaceae</taxon>
        <taxon>Fusobacterium</taxon>
    </lineage>
</organism>
<name>F9EJK2_9FUSO</name>
<dbReference type="AlphaFoldDB" id="F9EJK2"/>
<dbReference type="EMBL" id="AFQD01000013">
    <property type="protein sequence ID" value="EGQ80865.1"/>
    <property type="molecule type" value="Genomic_DNA"/>
</dbReference>
<keyword evidence="2" id="KW-1185">Reference proteome</keyword>